<reference evidence="9" key="2">
    <citation type="submission" date="2023-07" db="EMBL/GenBank/DDBJ databases">
        <title>Myceligenerans salitolerans sp. nov., a halotolerant actinomycete isolated from a salt lake in Xinjiang, China.</title>
        <authorList>
            <person name="Guan T."/>
        </authorList>
    </citation>
    <scope>NUCLEOTIDE SEQUENCE [LARGE SCALE GENOMIC DNA]</scope>
    <source>
        <strain evidence="9">XHU 5031</strain>
    </source>
</reference>
<dbReference type="PANTHER" id="PTHR43250">
    <property type="entry name" value="EXODEOXYRIBONUCLEASE III"/>
    <property type="match status" value="1"/>
</dbReference>
<dbReference type="PROSITE" id="PS51435">
    <property type="entry name" value="AP_NUCLEASE_F1_4"/>
    <property type="match status" value="1"/>
</dbReference>
<dbReference type="GO" id="GO:0004519">
    <property type="term" value="F:endonuclease activity"/>
    <property type="evidence" value="ECO:0007669"/>
    <property type="project" value="UniProtKB-KW"/>
</dbReference>
<proteinExistence type="inferred from homology"/>
<dbReference type="InterPro" id="IPR036691">
    <property type="entry name" value="Endo/exonu/phosph_ase_sf"/>
</dbReference>
<comment type="cofactor">
    <cofactor evidence="1">
        <name>Mg(2+)</name>
        <dbReference type="ChEBI" id="CHEBI:18420"/>
    </cofactor>
</comment>
<evidence type="ECO:0000256" key="6">
    <source>
        <dbReference type="SAM" id="MobiDB-lite"/>
    </source>
</evidence>
<dbReference type="Pfam" id="PF03372">
    <property type="entry name" value="Exo_endo_phos"/>
    <property type="match status" value="1"/>
</dbReference>
<comment type="caution">
    <text evidence="8">The sequence shown here is derived from an EMBL/GenBank/DDBJ whole genome shotgun (WGS) entry which is preliminary data.</text>
</comment>
<dbReference type="NCBIfam" id="TIGR00633">
    <property type="entry name" value="xth"/>
    <property type="match status" value="1"/>
</dbReference>
<evidence type="ECO:0000256" key="5">
    <source>
        <dbReference type="ARBA" id="ARBA00022842"/>
    </source>
</evidence>
<feature type="region of interest" description="Disordered" evidence="6">
    <location>
        <begin position="1"/>
        <end position="68"/>
    </location>
</feature>
<accession>A0ABS3I697</accession>
<keyword evidence="9" id="KW-1185">Reference proteome</keyword>
<keyword evidence="4" id="KW-0378">Hydrolase</keyword>
<feature type="domain" description="Endonuclease/exonuclease/phosphatase" evidence="7">
    <location>
        <begin position="79"/>
        <end position="336"/>
    </location>
</feature>
<comment type="similarity">
    <text evidence="2">Belongs to the DNA repair enzymes AP/ExoA family.</text>
</comment>
<evidence type="ECO:0000313" key="8">
    <source>
        <dbReference type="EMBL" id="MBO0608531.1"/>
    </source>
</evidence>
<dbReference type="InterPro" id="IPR005135">
    <property type="entry name" value="Endo/exonuclease/phosphatase"/>
</dbReference>
<dbReference type="Proteomes" id="UP000664617">
    <property type="component" value="Unassembled WGS sequence"/>
</dbReference>
<reference evidence="8 9" key="1">
    <citation type="submission" date="2021-03" db="EMBL/GenBank/DDBJ databases">
        <authorList>
            <person name="Xin L."/>
        </authorList>
    </citation>
    <scope>NUCLEOTIDE SEQUENCE [LARGE SCALE GENOMIC DNA]</scope>
    <source>
        <strain evidence="8 9">XHU 5031</strain>
    </source>
</reference>
<evidence type="ECO:0000256" key="4">
    <source>
        <dbReference type="ARBA" id="ARBA00022801"/>
    </source>
</evidence>
<keyword evidence="5" id="KW-0460">Magnesium</keyword>
<dbReference type="SUPFAM" id="SSF56219">
    <property type="entry name" value="DNase I-like"/>
    <property type="match status" value="1"/>
</dbReference>
<keyword evidence="3" id="KW-0479">Metal-binding</keyword>
<evidence type="ECO:0000313" key="9">
    <source>
        <dbReference type="Proteomes" id="UP000664617"/>
    </source>
</evidence>
<dbReference type="InterPro" id="IPR037493">
    <property type="entry name" value="ExoIII-like"/>
</dbReference>
<organism evidence="8 9">
    <name type="scientific">Myceligenerans salitolerans</name>
    <dbReference type="NCBI Taxonomy" id="1230528"/>
    <lineage>
        <taxon>Bacteria</taxon>
        <taxon>Bacillati</taxon>
        <taxon>Actinomycetota</taxon>
        <taxon>Actinomycetes</taxon>
        <taxon>Micrococcales</taxon>
        <taxon>Promicromonosporaceae</taxon>
        <taxon>Myceligenerans</taxon>
    </lineage>
</organism>
<keyword evidence="8" id="KW-0255">Endonuclease</keyword>
<name>A0ABS3I697_9MICO</name>
<evidence type="ECO:0000256" key="3">
    <source>
        <dbReference type="ARBA" id="ARBA00022723"/>
    </source>
</evidence>
<dbReference type="PANTHER" id="PTHR43250:SF2">
    <property type="entry name" value="EXODEOXYRIBONUCLEASE III"/>
    <property type="match status" value="1"/>
</dbReference>
<dbReference type="EMBL" id="JAFMPK010000027">
    <property type="protein sequence ID" value="MBO0608531.1"/>
    <property type="molecule type" value="Genomic_DNA"/>
</dbReference>
<sequence length="345" mass="37656">MSSDDPARRARCPSGATRKTLVVSRHLPHRSTAQSCRPDPPQTSASASPGRPLRYLSTPQDRHVRHPRRVTRVPELTVATANVNGIRAAFRRGMDAWVTTRKPDVLLLQEVRAPQAVVEQHLDGWHVANLGSELKGRAGVLVASRHPVVDVRRGLPWAGDGPEAAVHTGRWIEADIALPGDAGTLTAVSTYQHSGSTKPGEEATMEAKYAYLERTTARLAELATAGTPAVVAGDVNIAHTRADIKNWKGNLNSAGFLPAERAYLDRWSALGWTDLGRAHGGDGPGPYTWWSWRGKAFDNDAGWRIDYQYANPALAPACRKVEVDRAPSYAERWSDHAPVVAVYEL</sequence>
<evidence type="ECO:0000256" key="2">
    <source>
        <dbReference type="ARBA" id="ARBA00007092"/>
    </source>
</evidence>
<evidence type="ECO:0000256" key="1">
    <source>
        <dbReference type="ARBA" id="ARBA00001946"/>
    </source>
</evidence>
<dbReference type="InterPro" id="IPR004808">
    <property type="entry name" value="AP_endonuc_1"/>
</dbReference>
<gene>
    <name evidence="8" type="ORF">J0911_05745</name>
</gene>
<dbReference type="Gene3D" id="3.60.10.10">
    <property type="entry name" value="Endonuclease/exonuclease/phosphatase"/>
    <property type="match status" value="1"/>
</dbReference>
<keyword evidence="8" id="KW-0540">Nuclease</keyword>
<evidence type="ECO:0000259" key="7">
    <source>
        <dbReference type="Pfam" id="PF03372"/>
    </source>
</evidence>
<protein>
    <submittedName>
        <fullName evidence="8">Endonuclease/exonuclease/phosphatase family protein</fullName>
    </submittedName>
</protein>